<comment type="caution">
    <text evidence="2">The sequence shown here is derived from an EMBL/GenBank/DDBJ whole genome shotgun (WGS) entry which is preliminary data.</text>
</comment>
<keyword evidence="2" id="KW-0687">Ribonucleoprotein</keyword>
<reference evidence="2" key="2">
    <citation type="submission" date="2023-04" db="EMBL/GenBank/DDBJ databases">
        <authorList>
            <person name="Bruccoleri R.E."/>
            <person name="Oakeley E.J."/>
            <person name="Faust A.-M."/>
            <person name="Dessus-Babus S."/>
            <person name="Altorfer M."/>
            <person name="Burckhardt D."/>
            <person name="Oertli M."/>
            <person name="Naumann U."/>
            <person name="Petersen F."/>
            <person name="Wong J."/>
        </authorList>
    </citation>
    <scope>NUCLEOTIDE SEQUENCE</scope>
    <source>
        <strain evidence="2">GSM-AAB239-AS_SAM_17_03QT</strain>
        <tissue evidence="2">Leaf</tissue>
    </source>
</reference>
<protein>
    <submittedName>
        <fullName evidence="2">40S ribosomal protein S25-1</fullName>
    </submittedName>
</protein>
<evidence type="ECO:0000256" key="1">
    <source>
        <dbReference type="SAM" id="MobiDB-lite"/>
    </source>
</evidence>
<evidence type="ECO:0000313" key="2">
    <source>
        <dbReference type="EMBL" id="KAJ6850486.1"/>
    </source>
</evidence>
<keyword evidence="2" id="KW-0689">Ribosomal protein</keyword>
<dbReference type="GO" id="GO:0005840">
    <property type="term" value="C:ribosome"/>
    <property type="evidence" value="ECO:0007669"/>
    <property type="project" value="UniProtKB-KW"/>
</dbReference>
<feature type="region of interest" description="Disordered" evidence="1">
    <location>
        <begin position="1"/>
        <end position="35"/>
    </location>
</feature>
<reference evidence="2" key="1">
    <citation type="journal article" date="2023" name="GigaByte">
        <title>Genome assembly of the bearded iris, Iris pallida Lam.</title>
        <authorList>
            <person name="Bruccoleri R.E."/>
            <person name="Oakeley E.J."/>
            <person name="Faust A.M.E."/>
            <person name="Altorfer M."/>
            <person name="Dessus-Babus S."/>
            <person name="Burckhardt D."/>
            <person name="Oertli M."/>
            <person name="Naumann U."/>
            <person name="Petersen F."/>
            <person name="Wong J."/>
        </authorList>
    </citation>
    <scope>NUCLEOTIDE SEQUENCE</scope>
    <source>
        <strain evidence="2">GSM-AAB239-AS_SAM_17_03QT</strain>
    </source>
</reference>
<accession>A0AAX6IB74</accession>
<organism evidence="2 3">
    <name type="scientific">Iris pallida</name>
    <name type="common">Sweet iris</name>
    <dbReference type="NCBI Taxonomy" id="29817"/>
    <lineage>
        <taxon>Eukaryota</taxon>
        <taxon>Viridiplantae</taxon>
        <taxon>Streptophyta</taxon>
        <taxon>Embryophyta</taxon>
        <taxon>Tracheophyta</taxon>
        <taxon>Spermatophyta</taxon>
        <taxon>Magnoliopsida</taxon>
        <taxon>Liliopsida</taxon>
        <taxon>Asparagales</taxon>
        <taxon>Iridaceae</taxon>
        <taxon>Iridoideae</taxon>
        <taxon>Irideae</taxon>
        <taxon>Iris</taxon>
    </lineage>
</organism>
<dbReference type="AlphaFoldDB" id="A0AAX6IB74"/>
<evidence type="ECO:0000313" key="3">
    <source>
        <dbReference type="Proteomes" id="UP001140949"/>
    </source>
</evidence>
<dbReference type="Proteomes" id="UP001140949">
    <property type="component" value="Unassembled WGS sequence"/>
</dbReference>
<name>A0AAX6IB74_IRIPA</name>
<proteinExistence type="predicted"/>
<gene>
    <name evidence="2" type="ORF">M6B38_263595</name>
</gene>
<dbReference type="EMBL" id="JANAVB010002800">
    <property type="protein sequence ID" value="KAJ6850486.1"/>
    <property type="molecule type" value="Genomic_DNA"/>
</dbReference>
<keyword evidence="3" id="KW-1185">Reference proteome</keyword>
<sequence>MEQGEAEGEGEQRGPLRSGQLRKDDRRGPQVQADHSVRALREAQGIKIQTFCFVLYCHRKDLIVNELQVAWYQLYSL</sequence>